<name>A0A174X0T7_PARDI</name>
<evidence type="ECO:0000313" key="6">
    <source>
        <dbReference type="Proteomes" id="UP000471216"/>
    </source>
</evidence>
<proteinExistence type="predicted"/>
<dbReference type="Proteomes" id="UP000095332">
    <property type="component" value="Unassembled WGS sequence"/>
</dbReference>
<reference evidence="1 4" key="1">
    <citation type="submission" date="2015-09" db="EMBL/GenBank/DDBJ databases">
        <authorList>
            <consortium name="Pathogen Informatics"/>
        </authorList>
    </citation>
    <scope>NUCLEOTIDE SEQUENCE [LARGE SCALE GENOMIC DNA]</scope>
    <source>
        <strain evidence="1 4">2789STDY5834948</strain>
    </source>
</reference>
<dbReference type="EMBL" id="WKMW01000023">
    <property type="protein sequence ID" value="MRY86353.1"/>
    <property type="molecule type" value="Genomic_DNA"/>
</dbReference>
<evidence type="ECO:0000313" key="1">
    <source>
        <dbReference type="EMBL" id="CUQ53153.1"/>
    </source>
</evidence>
<evidence type="ECO:0000313" key="5">
    <source>
        <dbReference type="Proteomes" id="UP000450599"/>
    </source>
</evidence>
<dbReference type="RefSeq" id="WP_057329396.1">
    <property type="nucleotide sequence ID" value="NZ_CZBM01000020.1"/>
</dbReference>
<dbReference type="EMBL" id="WKMX01000021">
    <property type="protein sequence ID" value="MRZ08251.1"/>
    <property type="molecule type" value="Genomic_DNA"/>
</dbReference>
<evidence type="ECO:0000313" key="3">
    <source>
        <dbReference type="EMBL" id="MRZ08251.1"/>
    </source>
</evidence>
<dbReference type="AlphaFoldDB" id="A0A174X0T7"/>
<organism evidence="1 4">
    <name type="scientific">Parabacteroides distasonis</name>
    <dbReference type="NCBI Taxonomy" id="823"/>
    <lineage>
        <taxon>Bacteria</taxon>
        <taxon>Pseudomonadati</taxon>
        <taxon>Bacteroidota</taxon>
        <taxon>Bacteroidia</taxon>
        <taxon>Bacteroidales</taxon>
        <taxon>Tannerellaceae</taxon>
        <taxon>Parabacteroides</taxon>
    </lineage>
</organism>
<reference evidence="5 6" key="2">
    <citation type="journal article" date="2019" name="Nat. Med.">
        <title>A library of human gut bacterial isolates paired with longitudinal multiomics data enables mechanistic microbiome research.</title>
        <authorList>
            <person name="Poyet M."/>
            <person name="Groussin M."/>
            <person name="Gibbons S.M."/>
            <person name="Avila-Pacheco J."/>
            <person name="Jiang X."/>
            <person name="Kearney S.M."/>
            <person name="Perrotta A.R."/>
            <person name="Berdy B."/>
            <person name="Zhao S."/>
            <person name="Lieberman T.D."/>
            <person name="Swanson P.K."/>
            <person name="Smith M."/>
            <person name="Roesemann S."/>
            <person name="Alexander J.E."/>
            <person name="Rich S.A."/>
            <person name="Livny J."/>
            <person name="Vlamakis H."/>
            <person name="Clish C."/>
            <person name="Bullock K."/>
            <person name="Deik A."/>
            <person name="Scott J."/>
            <person name="Pierce K.A."/>
            <person name="Xavier R.J."/>
            <person name="Alm E.J."/>
        </authorList>
    </citation>
    <scope>NUCLEOTIDE SEQUENCE [LARGE SCALE GENOMIC DNA]</scope>
    <source>
        <strain evidence="3 6">BIOML-A10</strain>
        <strain evidence="2 5">BIOML-A11</strain>
    </source>
</reference>
<accession>A0A174X0T7</accession>
<protein>
    <submittedName>
        <fullName evidence="1">Uncharacterized protein</fullName>
    </submittedName>
</protein>
<evidence type="ECO:0000313" key="4">
    <source>
        <dbReference type="Proteomes" id="UP000095332"/>
    </source>
</evidence>
<dbReference type="Proteomes" id="UP000450599">
    <property type="component" value="Unassembled WGS sequence"/>
</dbReference>
<gene>
    <name evidence="1" type="ORF">ERS852560_03851</name>
    <name evidence="3" type="ORF">GKD54_18995</name>
    <name evidence="2" type="ORF">GKD58_19235</name>
</gene>
<dbReference type="EMBL" id="CZBM01000020">
    <property type="protein sequence ID" value="CUQ53153.1"/>
    <property type="molecule type" value="Genomic_DNA"/>
</dbReference>
<sequence>MALLNTLANIGLTIGKAALSILSGGKSTVLEDGRFFTLHEYKVNDVVFYTEQSGGRKDVYIHNSSIKKNYMVTLPGVDEKEGDIVYLKAGESYPVTDWFMGEQPPENIIQICQVDEKSGVTNAETSKLNLSFNKLRINGSPVVMGGVKVYALNDGIQVECKNAMGLQEMQFCMLRNDKGVSMVQNDPVQPSSNRNAGETRFYPIEYSKYGLGTGDQVRGVINICVGDKALLLENCKCSFRPKENELLNKMLADKNA</sequence>
<evidence type="ECO:0000313" key="2">
    <source>
        <dbReference type="EMBL" id="MRY86353.1"/>
    </source>
</evidence>
<dbReference type="Proteomes" id="UP000471216">
    <property type="component" value="Unassembled WGS sequence"/>
</dbReference>